<dbReference type="Pfam" id="PF00691">
    <property type="entry name" value="OmpA"/>
    <property type="match status" value="1"/>
</dbReference>
<dbReference type="OrthoDB" id="9809364at2"/>
<protein>
    <submittedName>
        <fullName evidence="6">WD40 repeat protein</fullName>
    </submittedName>
    <submittedName>
        <fullName evidence="7">WD40-like Beta Propeller Repeat</fullName>
    </submittedName>
</protein>
<dbReference type="InterPro" id="IPR011990">
    <property type="entry name" value="TPR-like_helical_dom_sf"/>
</dbReference>
<evidence type="ECO:0000256" key="4">
    <source>
        <dbReference type="PROSITE-ProRule" id="PRU00473"/>
    </source>
</evidence>
<organism evidence="7 8">
    <name type="scientific">Flavobacterium granuli</name>
    <dbReference type="NCBI Taxonomy" id="280093"/>
    <lineage>
        <taxon>Bacteria</taxon>
        <taxon>Pseudomonadati</taxon>
        <taxon>Bacteroidota</taxon>
        <taxon>Flavobacteriia</taxon>
        <taxon>Flavobacteriales</taxon>
        <taxon>Flavobacteriaceae</taxon>
        <taxon>Flavobacterium</taxon>
    </lineage>
</organism>
<evidence type="ECO:0000313" key="8">
    <source>
        <dbReference type="Proteomes" id="UP000184384"/>
    </source>
</evidence>
<dbReference type="Proteomes" id="UP000184384">
    <property type="component" value="Unassembled WGS sequence"/>
</dbReference>
<dbReference type="EMBL" id="PVUB01000021">
    <property type="protein sequence ID" value="PRZ19241.1"/>
    <property type="molecule type" value="Genomic_DNA"/>
</dbReference>
<dbReference type="InterPro" id="IPR011659">
    <property type="entry name" value="WD40"/>
</dbReference>
<keyword evidence="3" id="KW-0998">Cell outer membrane</keyword>
<dbReference type="AlphaFoldDB" id="A0A1M5UCX4"/>
<evidence type="ECO:0000256" key="2">
    <source>
        <dbReference type="ARBA" id="ARBA00023136"/>
    </source>
</evidence>
<evidence type="ECO:0000256" key="3">
    <source>
        <dbReference type="ARBA" id="ARBA00023237"/>
    </source>
</evidence>
<reference evidence="7" key="1">
    <citation type="submission" date="2016-11" db="EMBL/GenBank/DDBJ databases">
        <authorList>
            <person name="Jaros S."/>
            <person name="Januszkiewicz K."/>
            <person name="Wedrychowicz H."/>
        </authorList>
    </citation>
    <scope>NUCLEOTIDE SEQUENCE [LARGE SCALE GENOMIC DNA]</scope>
    <source>
        <strain evidence="7">DSM 19729</strain>
    </source>
</reference>
<keyword evidence="9" id="KW-1185">Reference proteome</keyword>
<dbReference type="InterPro" id="IPR036737">
    <property type="entry name" value="OmpA-like_sf"/>
</dbReference>
<dbReference type="PANTHER" id="PTHR30329">
    <property type="entry name" value="STATOR ELEMENT OF FLAGELLAR MOTOR COMPLEX"/>
    <property type="match status" value="1"/>
</dbReference>
<dbReference type="Pfam" id="PF13620">
    <property type="entry name" value="CarboxypepD_reg"/>
    <property type="match status" value="1"/>
</dbReference>
<name>A0A1M5UCX4_9FLAO</name>
<reference evidence="6 9" key="3">
    <citation type="submission" date="2018-03" db="EMBL/GenBank/DDBJ databases">
        <title>Genomic Encyclopedia of Archaeal and Bacterial Type Strains, Phase II (KMG-II): from individual species to whole genera.</title>
        <authorList>
            <person name="Goeker M."/>
        </authorList>
    </citation>
    <scope>NUCLEOTIDE SEQUENCE [LARGE SCALE GENOMIC DNA]</scope>
    <source>
        <strain evidence="6 9">DSM 17797</strain>
    </source>
</reference>
<evidence type="ECO:0000256" key="1">
    <source>
        <dbReference type="ARBA" id="ARBA00004442"/>
    </source>
</evidence>
<evidence type="ECO:0000259" key="5">
    <source>
        <dbReference type="PROSITE" id="PS51123"/>
    </source>
</evidence>
<dbReference type="SUPFAM" id="SSF48452">
    <property type="entry name" value="TPR-like"/>
    <property type="match status" value="1"/>
</dbReference>
<keyword evidence="2 4" id="KW-0472">Membrane</keyword>
<gene>
    <name evidence="6" type="ORF">BC624_1213</name>
    <name evidence="7" type="ORF">SAMN05443373_1233</name>
</gene>
<dbReference type="PANTHER" id="PTHR30329:SF21">
    <property type="entry name" value="LIPOPROTEIN YIAD-RELATED"/>
    <property type="match status" value="1"/>
</dbReference>
<evidence type="ECO:0000313" key="9">
    <source>
        <dbReference type="Proteomes" id="UP000237771"/>
    </source>
</evidence>
<evidence type="ECO:0000313" key="6">
    <source>
        <dbReference type="EMBL" id="PRZ19241.1"/>
    </source>
</evidence>
<dbReference type="Gene3D" id="2.120.10.30">
    <property type="entry name" value="TolB, C-terminal domain"/>
    <property type="match status" value="1"/>
</dbReference>
<dbReference type="InterPro" id="IPR006665">
    <property type="entry name" value="OmpA-like"/>
</dbReference>
<dbReference type="Pfam" id="PF07676">
    <property type="entry name" value="PD40"/>
    <property type="match status" value="4"/>
</dbReference>
<dbReference type="RefSeq" id="WP_072946190.1">
    <property type="nucleotide sequence ID" value="NZ_FQWO01000023.1"/>
</dbReference>
<dbReference type="Gene3D" id="2.60.40.1120">
    <property type="entry name" value="Carboxypeptidase-like, regulatory domain"/>
    <property type="match status" value="1"/>
</dbReference>
<dbReference type="STRING" id="280093.SAMN05443373_1233"/>
<dbReference type="InterPro" id="IPR011042">
    <property type="entry name" value="6-blade_b-propeller_TolB-like"/>
</dbReference>
<dbReference type="SUPFAM" id="SSF49464">
    <property type="entry name" value="Carboxypeptidase regulatory domain-like"/>
    <property type="match status" value="1"/>
</dbReference>
<proteinExistence type="predicted"/>
<feature type="domain" description="OmpA-like" evidence="5">
    <location>
        <begin position="525"/>
        <end position="647"/>
    </location>
</feature>
<dbReference type="PROSITE" id="PS51123">
    <property type="entry name" value="OMPA_2"/>
    <property type="match status" value="1"/>
</dbReference>
<reference evidence="8" key="2">
    <citation type="submission" date="2016-11" db="EMBL/GenBank/DDBJ databases">
        <authorList>
            <person name="Varghese N."/>
            <person name="Submissions S."/>
        </authorList>
    </citation>
    <scope>NUCLEOTIDE SEQUENCE [LARGE SCALE GENOMIC DNA]</scope>
    <source>
        <strain evidence="8">DSM 19729</strain>
    </source>
</reference>
<dbReference type="GO" id="GO:0009279">
    <property type="term" value="C:cell outer membrane"/>
    <property type="evidence" value="ECO:0007669"/>
    <property type="project" value="UniProtKB-SubCell"/>
</dbReference>
<dbReference type="SUPFAM" id="SSF103088">
    <property type="entry name" value="OmpA-like"/>
    <property type="match status" value="1"/>
</dbReference>
<dbReference type="Gene3D" id="1.25.40.10">
    <property type="entry name" value="Tetratricopeptide repeat domain"/>
    <property type="match status" value="1"/>
</dbReference>
<dbReference type="PRINTS" id="PR01021">
    <property type="entry name" value="OMPADOMAIN"/>
</dbReference>
<dbReference type="InterPro" id="IPR050330">
    <property type="entry name" value="Bact_OuterMem_StrucFunc"/>
</dbReference>
<dbReference type="InterPro" id="IPR006664">
    <property type="entry name" value="OMP_bac"/>
</dbReference>
<dbReference type="Gene3D" id="3.30.1330.60">
    <property type="entry name" value="OmpA-like domain"/>
    <property type="match status" value="1"/>
</dbReference>
<evidence type="ECO:0000313" key="7">
    <source>
        <dbReference type="EMBL" id="SHH60758.1"/>
    </source>
</evidence>
<dbReference type="InterPro" id="IPR008969">
    <property type="entry name" value="CarboxyPept-like_regulatory"/>
</dbReference>
<dbReference type="SUPFAM" id="SSF82171">
    <property type="entry name" value="DPP6 N-terminal domain-like"/>
    <property type="match status" value="1"/>
</dbReference>
<accession>A0A1M5UCX4</accession>
<comment type="subcellular location">
    <subcellularLocation>
        <location evidence="1">Cell outer membrane</location>
    </subcellularLocation>
</comment>
<dbReference type="Proteomes" id="UP000237771">
    <property type="component" value="Unassembled WGS sequence"/>
</dbReference>
<sequence>MKIQNIFYSFFLTVLSFQSYGQKAAVEAADKQYENYAYVDAIATYERVAEKGYKDEKMFQKLGNAYYFNADLAKAAYWYSELFAMNQEQPAEYYYRYSQALKSIGDYAKADKMLEQFNKKSGNDQRAKLFMENKNYLKDIKANSGRYTIADAGINSEYSDYGSSFFNNKLVFASARDTGGVSKKIFRWTNQTFTNLYSSEVNANGNLNSPVLFDNKINSKFHESSPVFTNDGKTMYFTRNNYLNGRKGEDDKKITLLKIYKATRAEDGKWVNITALPFNSDQYNVAHPALSPNGETLYFASDMPGTLGQSDLFKVAILKDGTYGKPENLGSAINTEGRETFPFVSDDNELYFATDGRPGLGGLDLFVAKMKKQDGFEEIQNLGAPVNSPADDFAFLIDANSRTGFFTSNRPGGKGYDDIYKFTEIKKISCEQSLSGIISDQDTGLVLANSVVSLFDEKFVLLKETKADENGYYDFQLICGKTYYVRAAQENYETKEEAVTIAKNSGRTNLSLALSKASCKVAVGDDLGKCFGIKMIYFDLDKALIRKEAAFELEKILDVMKQYPKMKIDVRSHTDSRQTAQYNLALSDRRAKATAAWLIKNGIAADRLSAKGYGESQLVNKCSDGVKCSEEDHQANRRSEFIILALE</sequence>
<dbReference type="EMBL" id="FQWO01000023">
    <property type="protein sequence ID" value="SHH60758.1"/>
    <property type="molecule type" value="Genomic_DNA"/>
</dbReference>
<dbReference type="CDD" id="cd07185">
    <property type="entry name" value="OmpA_C-like"/>
    <property type="match status" value="1"/>
</dbReference>